<evidence type="ECO:0000259" key="7">
    <source>
        <dbReference type="Pfam" id="PF04321"/>
    </source>
</evidence>
<name>A0A8T4H7D0_9SPHI</name>
<accession>A0A8T4H7D0</accession>
<organism evidence="8 9">
    <name type="scientific">Rhinopithecimicrobium faecis</name>
    <dbReference type="NCBI Taxonomy" id="2820698"/>
    <lineage>
        <taxon>Bacteria</taxon>
        <taxon>Pseudomonadati</taxon>
        <taxon>Bacteroidota</taxon>
        <taxon>Sphingobacteriia</taxon>
        <taxon>Sphingobacteriales</taxon>
        <taxon>Sphingobacteriaceae</taxon>
        <taxon>Rhinopithecimicrobium</taxon>
    </lineage>
</organism>
<feature type="domain" description="RmlD-like substrate binding" evidence="7">
    <location>
        <begin position="4"/>
        <end position="287"/>
    </location>
</feature>
<keyword evidence="6 8" id="KW-0560">Oxidoreductase</keyword>
<comment type="catalytic activity">
    <reaction evidence="5">
        <text>dTDP-beta-L-rhamnose + NADP(+) = dTDP-4-dehydro-beta-L-rhamnose + NADPH + H(+)</text>
        <dbReference type="Rhea" id="RHEA:21796"/>
        <dbReference type="ChEBI" id="CHEBI:15378"/>
        <dbReference type="ChEBI" id="CHEBI:57510"/>
        <dbReference type="ChEBI" id="CHEBI:57783"/>
        <dbReference type="ChEBI" id="CHEBI:58349"/>
        <dbReference type="ChEBI" id="CHEBI:62830"/>
        <dbReference type="EC" id="1.1.1.133"/>
    </reaction>
</comment>
<dbReference type="PANTHER" id="PTHR10491:SF4">
    <property type="entry name" value="METHIONINE ADENOSYLTRANSFERASE 2 SUBUNIT BETA"/>
    <property type="match status" value="1"/>
</dbReference>
<evidence type="ECO:0000313" key="8">
    <source>
        <dbReference type="EMBL" id="MBP3942195.1"/>
    </source>
</evidence>
<dbReference type="GO" id="GO:0008831">
    <property type="term" value="F:dTDP-4-dehydrorhamnose reductase activity"/>
    <property type="evidence" value="ECO:0007669"/>
    <property type="project" value="UniProtKB-EC"/>
</dbReference>
<dbReference type="InterPro" id="IPR036291">
    <property type="entry name" value="NAD(P)-bd_dom_sf"/>
</dbReference>
<dbReference type="GO" id="GO:0019305">
    <property type="term" value="P:dTDP-rhamnose biosynthetic process"/>
    <property type="evidence" value="ECO:0007669"/>
    <property type="project" value="TreeGrafter"/>
</dbReference>
<dbReference type="EC" id="1.1.1.133" evidence="3 6"/>
<keyword evidence="6" id="KW-0521">NADP</keyword>
<dbReference type="Gene3D" id="3.40.50.720">
    <property type="entry name" value="NAD(P)-binding Rossmann-like Domain"/>
    <property type="match status" value="1"/>
</dbReference>
<dbReference type="EMBL" id="JAGKSB010000001">
    <property type="protein sequence ID" value="MBP3942195.1"/>
    <property type="molecule type" value="Genomic_DNA"/>
</dbReference>
<dbReference type="AlphaFoldDB" id="A0A8T4H7D0"/>
<keyword evidence="9" id="KW-1185">Reference proteome</keyword>
<comment type="pathway">
    <text evidence="1 6">Carbohydrate biosynthesis; dTDP-L-rhamnose biosynthesis.</text>
</comment>
<dbReference type="Proteomes" id="UP000679691">
    <property type="component" value="Unassembled WGS sequence"/>
</dbReference>
<evidence type="ECO:0000256" key="3">
    <source>
        <dbReference type="ARBA" id="ARBA00012929"/>
    </source>
</evidence>
<proteinExistence type="inferred from homology"/>
<dbReference type="GO" id="GO:0005829">
    <property type="term" value="C:cytosol"/>
    <property type="evidence" value="ECO:0007669"/>
    <property type="project" value="TreeGrafter"/>
</dbReference>
<evidence type="ECO:0000256" key="2">
    <source>
        <dbReference type="ARBA" id="ARBA00010944"/>
    </source>
</evidence>
<dbReference type="InterPro" id="IPR029903">
    <property type="entry name" value="RmlD-like-bd"/>
</dbReference>
<gene>
    <name evidence="8" type="primary">rfbD</name>
    <name evidence="8" type="ORF">J5U18_01210</name>
</gene>
<dbReference type="NCBIfam" id="TIGR01214">
    <property type="entry name" value="rmlD"/>
    <property type="match status" value="1"/>
</dbReference>
<dbReference type="InterPro" id="IPR005913">
    <property type="entry name" value="dTDP_dehydrorham_reduct"/>
</dbReference>
<comment type="similarity">
    <text evidence="2 6">Belongs to the dTDP-4-dehydrorhamnose reductase family.</text>
</comment>
<dbReference type="Gene3D" id="3.90.25.10">
    <property type="entry name" value="UDP-galactose 4-epimerase, domain 1"/>
    <property type="match status" value="1"/>
</dbReference>
<evidence type="ECO:0000256" key="1">
    <source>
        <dbReference type="ARBA" id="ARBA00004781"/>
    </source>
</evidence>
<dbReference type="PANTHER" id="PTHR10491">
    <property type="entry name" value="DTDP-4-DEHYDRORHAMNOSE REDUCTASE"/>
    <property type="match status" value="1"/>
</dbReference>
<reference evidence="8" key="1">
    <citation type="submission" date="2021-03" db="EMBL/GenBank/DDBJ databases">
        <authorList>
            <person name="Lu T."/>
            <person name="Wang Q."/>
            <person name="Han X."/>
        </authorList>
    </citation>
    <scope>NUCLEOTIDE SEQUENCE</scope>
    <source>
        <strain evidence="8">WQ 2009</strain>
    </source>
</reference>
<dbReference type="CDD" id="cd05254">
    <property type="entry name" value="dTDP_HR_like_SDR_e"/>
    <property type="match status" value="1"/>
</dbReference>
<evidence type="ECO:0000256" key="4">
    <source>
        <dbReference type="ARBA" id="ARBA00017099"/>
    </source>
</evidence>
<dbReference type="SUPFAM" id="SSF51735">
    <property type="entry name" value="NAD(P)-binding Rossmann-fold domains"/>
    <property type="match status" value="1"/>
</dbReference>
<comment type="function">
    <text evidence="6">Catalyzes the reduction of dTDP-6-deoxy-L-lyxo-4-hexulose to yield dTDP-L-rhamnose.</text>
</comment>
<evidence type="ECO:0000256" key="5">
    <source>
        <dbReference type="ARBA" id="ARBA00048200"/>
    </source>
</evidence>
<dbReference type="Pfam" id="PF04321">
    <property type="entry name" value="RmlD_sub_bind"/>
    <property type="match status" value="1"/>
</dbReference>
<evidence type="ECO:0000256" key="6">
    <source>
        <dbReference type="RuleBase" id="RU364082"/>
    </source>
</evidence>
<protein>
    <recommendedName>
        <fullName evidence="4 6">dTDP-4-dehydrorhamnose reductase</fullName>
        <ecNumber evidence="3 6">1.1.1.133</ecNumber>
    </recommendedName>
</protein>
<comment type="caution">
    <text evidence="8">The sequence shown here is derived from an EMBL/GenBank/DDBJ whole genome shotgun (WGS) entry which is preliminary data.</text>
</comment>
<dbReference type="RefSeq" id="WP_353545676.1">
    <property type="nucleotide sequence ID" value="NZ_JAGKSB010000001.1"/>
</dbReference>
<sequence length="292" mass="32821">MKRRILVTGGSGQVGSEFRELLAELSGLSEYEAYVLTRAELPLDQTLLIADFLKVYEPAIIIHAAAFTAVDLAETEQVEADRINHLATEQIAEYCTINKCKLIYLSTDYVFDGSSNIPLTEEAPTNPINYYGLSKLRGEEAVSYFCPSAIIIRTSWVYSTYGKNFVKTMIRLMAEREEISVVNDQVGSPTYAHDLAQAILTILSRDRWVPGIYHYANGGVISWYEFALAIRDLLGLSCHINGIPSSEYPLPAKRPAYSLLDTTKIKDTYDISIPYWKESLVKMIIELLNPKK</sequence>
<evidence type="ECO:0000313" key="9">
    <source>
        <dbReference type="Proteomes" id="UP000679691"/>
    </source>
</evidence>